<organism evidence="1">
    <name type="scientific">mine drainage metagenome</name>
    <dbReference type="NCBI Taxonomy" id="410659"/>
    <lineage>
        <taxon>unclassified sequences</taxon>
        <taxon>metagenomes</taxon>
        <taxon>ecological metagenomes</taxon>
    </lineage>
</organism>
<protein>
    <submittedName>
        <fullName evidence="1">Uncharacterized protein</fullName>
    </submittedName>
</protein>
<accession>A0A1J5QH56</accession>
<reference evidence="1" key="1">
    <citation type="submission" date="2016-10" db="EMBL/GenBank/DDBJ databases">
        <title>Sequence of Gallionella enrichment culture.</title>
        <authorList>
            <person name="Poehlein A."/>
            <person name="Muehling M."/>
            <person name="Daniel R."/>
        </authorList>
    </citation>
    <scope>NUCLEOTIDE SEQUENCE</scope>
</reference>
<name>A0A1J5QH56_9ZZZZ</name>
<gene>
    <name evidence="1" type="ORF">GALL_430180</name>
</gene>
<dbReference type="EMBL" id="MLJW01002205">
    <property type="protein sequence ID" value="OIQ75317.1"/>
    <property type="molecule type" value="Genomic_DNA"/>
</dbReference>
<sequence length="166" mass="18652">MPALRHHCIGGKALQPPDLHRLALCRLAHTDLFAQRLGWADPRAHAAQNVLPQNRARRRLWRAGRDLADEQGDVDRGGAGRHTGRIKAEIAAIRRHPRLVRVQGRRHVRKIVEDYGSPKATGNDPRGQRVVGQGQTLPFCLPDCLFIKPPGAIFSTLPHVIFFIKW</sequence>
<dbReference type="AlphaFoldDB" id="A0A1J5QH56"/>
<proteinExistence type="predicted"/>
<comment type="caution">
    <text evidence="1">The sequence shown here is derived from an EMBL/GenBank/DDBJ whole genome shotgun (WGS) entry which is preliminary data.</text>
</comment>
<evidence type="ECO:0000313" key="1">
    <source>
        <dbReference type="EMBL" id="OIQ75317.1"/>
    </source>
</evidence>